<keyword evidence="1" id="KW-1133">Transmembrane helix</keyword>
<feature type="domain" description="Nucleoside transporter/FeoB GTPase Gate" evidence="2">
    <location>
        <begin position="277"/>
        <end position="381"/>
    </location>
</feature>
<feature type="transmembrane region" description="Helical" evidence="1">
    <location>
        <begin position="204"/>
        <end position="224"/>
    </location>
</feature>
<sequence length="410" mass="44580">MVLNYLWAAFFLIAFFIALFQLIVFRDVEIFQKLVTSTFDNAKLGFEISLGLTGVMTLWLGLMKVGERGGIIAIFSRLVAPFFNRLFPEIPKNHPVFGSILMNFSANMLGLDNAATPLGLKAMKEMQELNPIKERASNAQIMFLVLNTSGLTIIPVSIMVFRAQLGAADPSDIFIPILLATFFSTMVGLIAVALYQRINLFNPVILAYIGTLLLLIVGLIYYFSTITQEEVSVISQVASNVILFSIIVSFVGLALVRKVNVYEAFIEGAKEGFSVAITIIPYLVAILVAIGVFRTSGALDMIVDSIGYLIALTGVNTDFVPALPVAFMKPLSGSGARGLMVEAMNTYGVDSFVGRMASAFQGSTETTFYILAVYFGSVGIKRSRYALTCGLLADLAGAIAAIFIAYLFFH</sequence>
<gene>
    <name evidence="3" type="ORF">H9Q13_11055</name>
</gene>
<dbReference type="PIRSF" id="PIRSF036542">
    <property type="entry name" value="SpmA_SpmB"/>
    <property type="match status" value="1"/>
</dbReference>
<dbReference type="InterPro" id="IPR011642">
    <property type="entry name" value="Gate_dom"/>
</dbReference>
<dbReference type="PANTHER" id="PTHR35793:SF2">
    <property type="entry name" value="INNER MEMBRANE PROTEIN YJIG"/>
    <property type="match status" value="1"/>
</dbReference>
<dbReference type="PANTHER" id="PTHR35793">
    <property type="entry name" value="INNER MEMBRANE PROTEIN YJIG"/>
    <property type="match status" value="1"/>
</dbReference>
<feature type="transmembrane region" description="Helical" evidence="1">
    <location>
        <begin position="173"/>
        <end position="195"/>
    </location>
</feature>
<proteinExistence type="predicted"/>
<evidence type="ECO:0000313" key="3">
    <source>
        <dbReference type="EMBL" id="MBD1397703.1"/>
    </source>
</evidence>
<dbReference type="InterPro" id="IPR011415">
    <property type="entry name" value="SpmA_SpmB"/>
</dbReference>
<feature type="transmembrane region" description="Helical" evidence="1">
    <location>
        <begin position="236"/>
        <end position="256"/>
    </location>
</feature>
<feature type="transmembrane region" description="Helical" evidence="1">
    <location>
        <begin position="44"/>
        <end position="62"/>
    </location>
</feature>
<dbReference type="Pfam" id="PF07670">
    <property type="entry name" value="Gate"/>
    <property type="match status" value="2"/>
</dbReference>
<evidence type="ECO:0000313" key="4">
    <source>
        <dbReference type="Proteomes" id="UP000625551"/>
    </source>
</evidence>
<protein>
    <recommendedName>
        <fullName evidence="2">Nucleoside transporter/FeoB GTPase Gate domain-containing protein</fullName>
    </recommendedName>
</protein>
<dbReference type="Proteomes" id="UP000625551">
    <property type="component" value="Unassembled WGS sequence"/>
</dbReference>
<name>A0ABR7XHF7_9BACT</name>
<dbReference type="RefSeq" id="WP_191183852.1">
    <property type="nucleotide sequence ID" value="NZ_JACXAJ010000004.1"/>
</dbReference>
<keyword evidence="4" id="KW-1185">Reference proteome</keyword>
<organism evidence="3 4">
    <name type="scientific">Pontibacter aquaedesilientis</name>
    <dbReference type="NCBI Taxonomy" id="2766980"/>
    <lineage>
        <taxon>Bacteria</taxon>
        <taxon>Pseudomonadati</taxon>
        <taxon>Bacteroidota</taxon>
        <taxon>Cytophagia</taxon>
        <taxon>Cytophagales</taxon>
        <taxon>Hymenobacteraceae</taxon>
        <taxon>Pontibacter</taxon>
    </lineage>
</organism>
<accession>A0ABR7XHF7</accession>
<feature type="domain" description="Nucleoside transporter/FeoB GTPase Gate" evidence="2">
    <location>
        <begin position="51"/>
        <end position="161"/>
    </location>
</feature>
<evidence type="ECO:0000256" key="1">
    <source>
        <dbReference type="SAM" id="Phobius"/>
    </source>
</evidence>
<feature type="transmembrane region" description="Helical" evidence="1">
    <location>
        <begin position="272"/>
        <end position="293"/>
    </location>
</feature>
<evidence type="ECO:0000259" key="2">
    <source>
        <dbReference type="Pfam" id="PF07670"/>
    </source>
</evidence>
<keyword evidence="1" id="KW-0472">Membrane</keyword>
<feature type="transmembrane region" description="Helical" evidence="1">
    <location>
        <begin position="5"/>
        <end position="24"/>
    </location>
</feature>
<reference evidence="3 4" key="1">
    <citation type="submission" date="2020-09" db="EMBL/GenBank/DDBJ databases">
        <title>Genome sequencing and assembly of Pontibacter sp.</title>
        <authorList>
            <person name="Chhetri G."/>
        </authorList>
    </citation>
    <scope>NUCLEOTIDE SEQUENCE [LARGE SCALE GENOMIC DNA]</scope>
    <source>
        <strain evidence="3 4">JH31</strain>
    </source>
</reference>
<dbReference type="InterPro" id="IPR052549">
    <property type="entry name" value="SpmB"/>
</dbReference>
<comment type="caution">
    <text evidence="3">The sequence shown here is derived from an EMBL/GenBank/DDBJ whole genome shotgun (WGS) entry which is preliminary data.</text>
</comment>
<feature type="transmembrane region" description="Helical" evidence="1">
    <location>
        <begin position="385"/>
        <end position="409"/>
    </location>
</feature>
<keyword evidence="1" id="KW-0812">Transmembrane</keyword>
<dbReference type="EMBL" id="JACXAJ010000004">
    <property type="protein sequence ID" value="MBD1397703.1"/>
    <property type="molecule type" value="Genomic_DNA"/>
</dbReference>
<feature type="transmembrane region" description="Helical" evidence="1">
    <location>
        <begin position="141"/>
        <end position="161"/>
    </location>
</feature>